<feature type="region of interest" description="Disordered" evidence="2">
    <location>
        <begin position="1"/>
        <end position="28"/>
    </location>
</feature>
<keyword evidence="5" id="KW-1185">Reference proteome</keyword>
<dbReference type="PROSITE" id="PS00028">
    <property type="entry name" value="ZINC_FINGER_C2H2_1"/>
    <property type="match status" value="1"/>
</dbReference>
<dbReference type="PANTHER" id="PTHR46451:SF1">
    <property type="entry name" value="RAS-RESPONSIVE ELEMENT-BINDING PROTEIN 1"/>
    <property type="match status" value="1"/>
</dbReference>
<feature type="non-terminal residue" evidence="4">
    <location>
        <position position="1"/>
    </location>
</feature>
<dbReference type="Proteomes" id="UP001233999">
    <property type="component" value="Unassembled WGS sequence"/>
</dbReference>
<name>A0AAD7ZEU6_DIPPU</name>
<dbReference type="GO" id="GO:0001228">
    <property type="term" value="F:DNA-binding transcription activator activity, RNA polymerase II-specific"/>
    <property type="evidence" value="ECO:0007669"/>
    <property type="project" value="TreeGrafter"/>
</dbReference>
<evidence type="ECO:0000256" key="2">
    <source>
        <dbReference type="SAM" id="MobiDB-lite"/>
    </source>
</evidence>
<keyword evidence="1" id="KW-0862">Zinc</keyword>
<reference evidence="4" key="1">
    <citation type="journal article" date="2023" name="IScience">
        <title>Live-bearing cockroach genome reveals convergent evolutionary mechanisms linked to viviparity in insects and beyond.</title>
        <authorList>
            <person name="Fouks B."/>
            <person name="Harrison M.C."/>
            <person name="Mikhailova A.A."/>
            <person name="Marchal E."/>
            <person name="English S."/>
            <person name="Carruthers M."/>
            <person name="Jennings E.C."/>
            <person name="Chiamaka E.L."/>
            <person name="Frigard R.A."/>
            <person name="Pippel M."/>
            <person name="Attardo G.M."/>
            <person name="Benoit J.B."/>
            <person name="Bornberg-Bauer E."/>
            <person name="Tobe S.S."/>
        </authorList>
    </citation>
    <scope>NUCLEOTIDE SEQUENCE</scope>
    <source>
        <strain evidence="4">Stay&amp;Tobe</strain>
    </source>
</reference>
<feature type="domain" description="C2H2-type" evidence="3">
    <location>
        <begin position="30"/>
        <end position="57"/>
    </location>
</feature>
<dbReference type="GO" id="GO:0008270">
    <property type="term" value="F:zinc ion binding"/>
    <property type="evidence" value="ECO:0007669"/>
    <property type="project" value="UniProtKB-KW"/>
</dbReference>
<accession>A0AAD7ZEU6</accession>
<gene>
    <name evidence="4" type="ORF">L9F63_024831</name>
</gene>
<sequence length="101" mass="11271">AHREMKAVTAASPPEQPQTKPETVSRSKPQACKVCGKILSSASSYYVHMKLHSGSKPFQCTACEASFCRKPYETNVTCVTHWRTTLFMRHLPQAVRSSSLE</sequence>
<dbReference type="InterPro" id="IPR052795">
    <property type="entry name" value="RREB1"/>
</dbReference>
<evidence type="ECO:0000259" key="3">
    <source>
        <dbReference type="PROSITE" id="PS50157"/>
    </source>
</evidence>
<organism evidence="4 5">
    <name type="scientific">Diploptera punctata</name>
    <name type="common">Pacific beetle cockroach</name>
    <dbReference type="NCBI Taxonomy" id="6984"/>
    <lineage>
        <taxon>Eukaryota</taxon>
        <taxon>Metazoa</taxon>
        <taxon>Ecdysozoa</taxon>
        <taxon>Arthropoda</taxon>
        <taxon>Hexapoda</taxon>
        <taxon>Insecta</taxon>
        <taxon>Pterygota</taxon>
        <taxon>Neoptera</taxon>
        <taxon>Polyneoptera</taxon>
        <taxon>Dictyoptera</taxon>
        <taxon>Blattodea</taxon>
        <taxon>Blaberoidea</taxon>
        <taxon>Blaberidae</taxon>
        <taxon>Diplopterinae</taxon>
        <taxon>Diploptera</taxon>
    </lineage>
</organism>
<dbReference type="PROSITE" id="PS50157">
    <property type="entry name" value="ZINC_FINGER_C2H2_2"/>
    <property type="match status" value="1"/>
</dbReference>
<keyword evidence="1" id="KW-0479">Metal-binding</keyword>
<evidence type="ECO:0000313" key="4">
    <source>
        <dbReference type="EMBL" id="KAJ9579061.1"/>
    </source>
</evidence>
<dbReference type="Gene3D" id="3.30.160.60">
    <property type="entry name" value="Classic Zinc Finger"/>
    <property type="match status" value="2"/>
</dbReference>
<comment type="caution">
    <text evidence="4">The sequence shown here is derived from an EMBL/GenBank/DDBJ whole genome shotgun (WGS) entry which is preliminary data.</text>
</comment>
<dbReference type="PANTHER" id="PTHR46451">
    <property type="entry name" value="RAS-RESPONSIVE ELEMENT-BINDING PROTEIN 1"/>
    <property type="match status" value="1"/>
</dbReference>
<protein>
    <recommendedName>
        <fullName evidence="3">C2H2-type domain-containing protein</fullName>
    </recommendedName>
</protein>
<evidence type="ECO:0000256" key="1">
    <source>
        <dbReference type="PROSITE-ProRule" id="PRU00042"/>
    </source>
</evidence>
<reference evidence="4" key="2">
    <citation type="submission" date="2023-05" db="EMBL/GenBank/DDBJ databases">
        <authorList>
            <person name="Fouks B."/>
        </authorList>
    </citation>
    <scope>NUCLEOTIDE SEQUENCE</scope>
    <source>
        <strain evidence="4">Stay&amp;Tobe</strain>
        <tissue evidence="4">Testes</tissue>
    </source>
</reference>
<feature type="compositionally biased region" description="Polar residues" evidence="2">
    <location>
        <begin position="17"/>
        <end position="28"/>
    </location>
</feature>
<evidence type="ECO:0000313" key="5">
    <source>
        <dbReference type="Proteomes" id="UP001233999"/>
    </source>
</evidence>
<dbReference type="InterPro" id="IPR013087">
    <property type="entry name" value="Znf_C2H2_type"/>
</dbReference>
<keyword evidence="1" id="KW-0863">Zinc-finger</keyword>
<dbReference type="GO" id="GO:0005634">
    <property type="term" value="C:nucleus"/>
    <property type="evidence" value="ECO:0007669"/>
    <property type="project" value="TreeGrafter"/>
</dbReference>
<dbReference type="InterPro" id="IPR036236">
    <property type="entry name" value="Znf_C2H2_sf"/>
</dbReference>
<dbReference type="SUPFAM" id="SSF57667">
    <property type="entry name" value="beta-beta-alpha zinc fingers"/>
    <property type="match status" value="1"/>
</dbReference>
<proteinExistence type="predicted"/>
<dbReference type="AlphaFoldDB" id="A0AAD7ZEU6"/>
<dbReference type="GO" id="GO:0000978">
    <property type="term" value="F:RNA polymerase II cis-regulatory region sequence-specific DNA binding"/>
    <property type="evidence" value="ECO:0007669"/>
    <property type="project" value="TreeGrafter"/>
</dbReference>
<dbReference type="EMBL" id="JASPKZ010008720">
    <property type="protein sequence ID" value="KAJ9579061.1"/>
    <property type="molecule type" value="Genomic_DNA"/>
</dbReference>